<sequence length="255" mass="28932">MLEWILIGLIIVGILTFFYNQANYEFNINQIRWSQKDKLAGLLDEKAPIVLQDVPSVAFWTSQDITMRPIYNTVPVFADQTLSEWLVTADVDAACPWTIEHAQLLALGAGLDIWTERTLHPLVLTVPLSNLWYRATGACWMGSKGLHPLRAKWTAIFVTEGAIQVSIVPGNLKKSLPPNWTDGTVHPNKLTIYDTPFLSDLKFFDIVLRPGHCLFLPTHWLISWFSLETSKTIPMICTVEYHSPISRMAQELAKR</sequence>
<feature type="transmembrane region" description="Helical" evidence="1">
    <location>
        <begin position="6"/>
        <end position="22"/>
    </location>
</feature>
<protein>
    <recommendedName>
        <fullName evidence="3">Cupin-like domain-containing protein</fullName>
    </recommendedName>
</protein>
<name>A0A6C0AQK7_9ZZZZ</name>
<evidence type="ECO:0008006" key="3">
    <source>
        <dbReference type="Google" id="ProtNLM"/>
    </source>
</evidence>
<reference evidence="2" key="1">
    <citation type="journal article" date="2020" name="Nature">
        <title>Giant virus diversity and host interactions through global metagenomics.</title>
        <authorList>
            <person name="Schulz F."/>
            <person name="Roux S."/>
            <person name="Paez-Espino D."/>
            <person name="Jungbluth S."/>
            <person name="Walsh D.A."/>
            <person name="Denef V.J."/>
            <person name="McMahon K.D."/>
            <person name="Konstantinidis K.T."/>
            <person name="Eloe-Fadrosh E.A."/>
            <person name="Kyrpides N.C."/>
            <person name="Woyke T."/>
        </authorList>
    </citation>
    <scope>NUCLEOTIDE SEQUENCE</scope>
    <source>
        <strain evidence="2">GVMAG-S-1101164-72</strain>
    </source>
</reference>
<keyword evidence="1" id="KW-1133">Transmembrane helix</keyword>
<dbReference type="EMBL" id="MN740758">
    <property type="protein sequence ID" value="QHS81601.1"/>
    <property type="molecule type" value="Genomic_DNA"/>
</dbReference>
<evidence type="ECO:0000313" key="2">
    <source>
        <dbReference type="EMBL" id="QHS81601.1"/>
    </source>
</evidence>
<proteinExistence type="predicted"/>
<accession>A0A6C0AQK7</accession>
<dbReference type="AlphaFoldDB" id="A0A6C0AQK7"/>
<keyword evidence="1" id="KW-0472">Membrane</keyword>
<organism evidence="2">
    <name type="scientific">viral metagenome</name>
    <dbReference type="NCBI Taxonomy" id="1070528"/>
    <lineage>
        <taxon>unclassified sequences</taxon>
        <taxon>metagenomes</taxon>
        <taxon>organismal metagenomes</taxon>
    </lineage>
</organism>
<evidence type="ECO:0000256" key="1">
    <source>
        <dbReference type="SAM" id="Phobius"/>
    </source>
</evidence>
<keyword evidence="1" id="KW-0812">Transmembrane</keyword>